<organism evidence="2 3">
    <name type="scientific">Albimonas donghaensis</name>
    <dbReference type="NCBI Taxonomy" id="356660"/>
    <lineage>
        <taxon>Bacteria</taxon>
        <taxon>Pseudomonadati</taxon>
        <taxon>Pseudomonadota</taxon>
        <taxon>Alphaproteobacteria</taxon>
        <taxon>Rhodobacterales</taxon>
        <taxon>Paracoccaceae</taxon>
        <taxon>Albimonas</taxon>
    </lineage>
</organism>
<accession>A0A1H3AHH3</accession>
<reference evidence="2 3" key="1">
    <citation type="submission" date="2016-10" db="EMBL/GenBank/DDBJ databases">
        <authorList>
            <person name="de Groot N.N."/>
        </authorList>
    </citation>
    <scope>NUCLEOTIDE SEQUENCE [LARGE SCALE GENOMIC DNA]</scope>
    <source>
        <strain evidence="2 3">DSM 17890</strain>
    </source>
</reference>
<dbReference type="STRING" id="356660.SAMN05444336_104190"/>
<dbReference type="PANTHER" id="PTHR28047:SF5">
    <property type="entry name" value="PROTEIN DCG1"/>
    <property type="match status" value="1"/>
</dbReference>
<dbReference type="InterPro" id="IPR015942">
    <property type="entry name" value="Asp/Glu/hydantoin_racemase"/>
</dbReference>
<gene>
    <name evidence="2" type="ORF">SAMN05444336_104190</name>
</gene>
<evidence type="ECO:0000313" key="2">
    <source>
        <dbReference type="EMBL" id="SDX29073.1"/>
    </source>
</evidence>
<dbReference type="InterPro" id="IPR052186">
    <property type="entry name" value="Hydantoin_racemase-like"/>
</dbReference>
<dbReference type="OrthoDB" id="9791723at2"/>
<name>A0A1H3AHH3_9RHOB</name>
<sequence>MKILLVNPNMTQAMTDRLAAVARRVAAPGTEIVPLTATHGFPYISSRSEAQIAGAVALEMIAGNLEGADAVVIAAFGDPGLKAARELFDLPVTGMAEAAMMAALPLGERFSIVTFTPLMSSWFLDSVEALGLAPRFAGLRTPPAAEGPVADVAATMRETLVDLALAAAREDRADVVIFGGAPLAGMAFEMGPDFPCVAVDPIAAAVMQAEMLVRLAPGGACKGGLARPPGKASVGLAAPLARHMGGG</sequence>
<dbReference type="PANTHER" id="PTHR28047">
    <property type="entry name" value="PROTEIN DCG1"/>
    <property type="match status" value="1"/>
</dbReference>
<dbReference type="InterPro" id="IPR053714">
    <property type="entry name" value="Iso_Racemase_Enz_sf"/>
</dbReference>
<dbReference type="Pfam" id="PF01177">
    <property type="entry name" value="Asp_Glu_race"/>
    <property type="match status" value="1"/>
</dbReference>
<proteinExistence type="inferred from homology"/>
<dbReference type="Proteomes" id="UP000199118">
    <property type="component" value="Unassembled WGS sequence"/>
</dbReference>
<keyword evidence="3" id="KW-1185">Reference proteome</keyword>
<dbReference type="AlphaFoldDB" id="A0A1H3AHH3"/>
<evidence type="ECO:0000256" key="1">
    <source>
        <dbReference type="ARBA" id="ARBA00038414"/>
    </source>
</evidence>
<dbReference type="GO" id="GO:0047661">
    <property type="term" value="F:amino-acid racemase activity"/>
    <property type="evidence" value="ECO:0007669"/>
    <property type="project" value="InterPro"/>
</dbReference>
<dbReference type="EMBL" id="FNMZ01000004">
    <property type="protein sequence ID" value="SDX29073.1"/>
    <property type="molecule type" value="Genomic_DNA"/>
</dbReference>
<protein>
    <submittedName>
        <fullName evidence="2">Asp/Glu/hydantoin racemase</fullName>
    </submittedName>
</protein>
<dbReference type="RefSeq" id="WP_092682454.1">
    <property type="nucleotide sequence ID" value="NZ_FNMZ01000004.1"/>
</dbReference>
<comment type="similarity">
    <text evidence="1">Belongs to the HyuE racemase family.</text>
</comment>
<evidence type="ECO:0000313" key="3">
    <source>
        <dbReference type="Proteomes" id="UP000199118"/>
    </source>
</evidence>
<dbReference type="Gene3D" id="3.40.50.12500">
    <property type="match status" value="1"/>
</dbReference>